<evidence type="ECO:0000256" key="6">
    <source>
        <dbReference type="SAM" id="Coils"/>
    </source>
</evidence>
<dbReference type="GO" id="GO:0000155">
    <property type="term" value="F:phosphorelay sensor kinase activity"/>
    <property type="evidence" value="ECO:0007669"/>
    <property type="project" value="TreeGrafter"/>
</dbReference>
<dbReference type="SMART" id="SM00448">
    <property type="entry name" value="REC"/>
    <property type="match status" value="1"/>
</dbReference>
<dbReference type="InterPro" id="IPR011006">
    <property type="entry name" value="CheY-like_superfamily"/>
</dbReference>
<feature type="modified residue" description="4-aspartylphosphate" evidence="5">
    <location>
        <position position="506"/>
    </location>
</feature>
<comment type="caution">
    <text evidence="8">The sequence shown here is derived from an EMBL/GenBank/DDBJ whole genome shotgun (WGS) entry which is preliminary data.</text>
</comment>
<feature type="coiled-coil region" evidence="6">
    <location>
        <begin position="217"/>
        <end position="251"/>
    </location>
</feature>
<evidence type="ECO:0000256" key="3">
    <source>
        <dbReference type="ARBA" id="ARBA00022679"/>
    </source>
</evidence>
<dbReference type="CDD" id="cd17546">
    <property type="entry name" value="REC_hyHK_CKI1_RcsC-like"/>
    <property type="match status" value="1"/>
</dbReference>
<dbReference type="PANTHER" id="PTHR43047:SF72">
    <property type="entry name" value="OSMOSENSING HISTIDINE PROTEIN KINASE SLN1"/>
    <property type="match status" value="1"/>
</dbReference>
<dbReference type="AlphaFoldDB" id="A0A9X2LDI9"/>
<keyword evidence="4" id="KW-0418">Kinase</keyword>
<protein>
    <recommendedName>
        <fullName evidence="2">histidine kinase</fullName>
        <ecNumber evidence="2">2.7.13.3</ecNumber>
    </recommendedName>
</protein>
<evidence type="ECO:0000313" key="8">
    <source>
        <dbReference type="EMBL" id="MCQ8186547.1"/>
    </source>
</evidence>
<sequence>MTSSRGRTWQHALARRSAAALVLLLAVTSGGALLQYFSAHQRGEDLSPLLMKASEQARLVDHIASLTDRIELTGSICPEGRFCGELAQAAVSLERNREELLRAVEELGSSPAASLGRELLTSGATSVDAETHLLAMHARAVAAGGHVSFRRDEFSGTETALRQNYLMMVDAVASQGGRPSPAALPFLVVHLVSSALAAVLLWLSLIRPLTRRTAEFIQRQEESRQRARLALLDEREKATEQIERMDEAREAFAAPLDAMIGHARKLGETGQAAPETLRTMREASDTLMAVLTDLFGPDQEAAPSGKERAQPVDLQAGIQSLLGSAERLARRKGAVLTVRSEVPADLMVDLPKEEIRRLVTVLIADTLRASGKVKGSLRVQSSETDEHQITLAITFTLEGVSGERAKAETPQTDGVVRRLLQAVGGTLKGLGSGFKLTLPLRKLAGASGSNDRAAQRQVLIVDDVAPNRLQFAAMVEVMGGKAVTEANGVMGVRRALEDVYDIILMDISMPVMDGIEATRTIRSGSGPNASTPIVAVTAHAGSDGGEQLLGRGFDAVVHKPLTGDKLARIMDRFTEAVPADQKKNGGTAC</sequence>
<comment type="catalytic activity">
    <reaction evidence="1">
        <text>ATP + protein L-histidine = ADP + protein N-phospho-L-histidine.</text>
        <dbReference type="EC" id="2.7.13.3"/>
    </reaction>
</comment>
<dbReference type="Proteomes" id="UP001142610">
    <property type="component" value="Unassembled WGS sequence"/>
</dbReference>
<dbReference type="Pfam" id="PF00072">
    <property type="entry name" value="Response_reg"/>
    <property type="match status" value="1"/>
</dbReference>
<dbReference type="EC" id="2.7.13.3" evidence="2"/>
<dbReference type="RefSeq" id="WP_256620480.1">
    <property type="nucleotide sequence ID" value="NZ_JANIBC010000021.1"/>
</dbReference>
<evidence type="ECO:0000313" key="9">
    <source>
        <dbReference type="Proteomes" id="UP001142610"/>
    </source>
</evidence>
<keyword evidence="5" id="KW-0597">Phosphoprotein</keyword>
<evidence type="ECO:0000256" key="1">
    <source>
        <dbReference type="ARBA" id="ARBA00000085"/>
    </source>
</evidence>
<keyword evidence="6" id="KW-0175">Coiled coil</keyword>
<gene>
    <name evidence="8" type="ORF">NOG11_14285</name>
</gene>
<name>A0A9X2LDI9_9PROT</name>
<evidence type="ECO:0000256" key="4">
    <source>
        <dbReference type="ARBA" id="ARBA00022777"/>
    </source>
</evidence>
<dbReference type="EMBL" id="JANIBC010000021">
    <property type="protein sequence ID" value="MCQ8186547.1"/>
    <property type="molecule type" value="Genomic_DNA"/>
</dbReference>
<dbReference type="GO" id="GO:0009927">
    <property type="term" value="F:histidine phosphotransfer kinase activity"/>
    <property type="evidence" value="ECO:0007669"/>
    <property type="project" value="TreeGrafter"/>
</dbReference>
<evidence type="ECO:0000256" key="5">
    <source>
        <dbReference type="PROSITE-ProRule" id="PRU00169"/>
    </source>
</evidence>
<feature type="coiled-coil region" evidence="6">
    <location>
        <begin position="83"/>
        <end position="110"/>
    </location>
</feature>
<dbReference type="SUPFAM" id="SSF52172">
    <property type="entry name" value="CheY-like"/>
    <property type="match status" value="1"/>
</dbReference>
<dbReference type="Gene3D" id="3.40.50.2300">
    <property type="match status" value="1"/>
</dbReference>
<evidence type="ECO:0000259" key="7">
    <source>
        <dbReference type="PROSITE" id="PS50110"/>
    </source>
</evidence>
<keyword evidence="3" id="KW-0808">Transferase</keyword>
<proteinExistence type="predicted"/>
<evidence type="ECO:0000256" key="2">
    <source>
        <dbReference type="ARBA" id="ARBA00012438"/>
    </source>
</evidence>
<reference evidence="8" key="1">
    <citation type="submission" date="2022-07" db="EMBL/GenBank/DDBJ databases">
        <title>Parvularcula maris sp. nov., an algicidal bacterium isolated from seawater.</title>
        <authorList>
            <person name="Li F."/>
        </authorList>
    </citation>
    <scope>NUCLEOTIDE SEQUENCE</scope>
    <source>
        <strain evidence="8">BGMRC 0090</strain>
    </source>
</reference>
<accession>A0A9X2LDI9</accession>
<feature type="domain" description="Response regulatory" evidence="7">
    <location>
        <begin position="457"/>
        <end position="574"/>
    </location>
</feature>
<dbReference type="InterPro" id="IPR001789">
    <property type="entry name" value="Sig_transdc_resp-reg_receiver"/>
</dbReference>
<dbReference type="GO" id="GO:0005886">
    <property type="term" value="C:plasma membrane"/>
    <property type="evidence" value="ECO:0007669"/>
    <property type="project" value="TreeGrafter"/>
</dbReference>
<keyword evidence="9" id="KW-1185">Reference proteome</keyword>
<dbReference type="PANTHER" id="PTHR43047">
    <property type="entry name" value="TWO-COMPONENT HISTIDINE PROTEIN KINASE"/>
    <property type="match status" value="1"/>
</dbReference>
<organism evidence="8 9">
    <name type="scientific">Parvularcula maris</name>
    <dbReference type="NCBI Taxonomy" id="2965077"/>
    <lineage>
        <taxon>Bacteria</taxon>
        <taxon>Pseudomonadati</taxon>
        <taxon>Pseudomonadota</taxon>
        <taxon>Alphaproteobacteria</taxon>
        <taxon>Parvularculales</taxon>
        <taxon>Parvularculaceae</taxon>
        <taxon>Parvularcula</taxon>
    </lineage>
</organism>
<dbReference type="PROSITE" id="PS50110">
    <property type="entry name" value="RESPONSE_REGULATORY"/>
    <property type="match status" value="1"/>
</dbReference>